<dbReference type="Gene3D" id="1.25.40.390">
    <property type="match status" value="1"/>
</dbReference>
<evidence type="ECO:0000259" key="6">
    <source>
        <dbReference type="Pfam" id="PF07980"/>
    </source>
</evidence>
<evidence type="ECO:0000256" key="1">
    <source>
        <dbReference type="ARBA" id="ARBA00004442"/>
    </source>
</evidence>
<keyword evidence="5" id="KW-0998">Cell outer membrane</keyword>
<keyword evidence="4" id="KW-0472">Membrane</keyword>
<protein>
    <submittedName>
        <fullName evidence="8">Glycan metabolism protein RagB</fullName>
    </submittedName>
</protein>
<sequence>MSVSLYPSTTRTLLVLLFAGLVGACNKDQFLAKKPTTALVVPTTLSDFQELLDNTKVFGLVPVLGEASADNYYLSYSAWQASQAIREYNAYIWAKDIYGGQGAQQDWNAPYQQVFYANVVLDGLKAMKANPDSVAQWNTLEGTALFLRAFAFYNLAQLFAPVYDASSAGTDLGIPLRLSSGIDTLSARASVQATYDQIVNDLHTAEGYLPGGTPGNTLNRPVRISAQALLARVYLSMRNYPLARACADSVLQVDSTLMDYNDQSVVDTTSNFPVHLLNPETLYQASFLGAPSSTPYFTVISAGYATTWIDTMLLHSYDTNDLRIKVYYRQKNGNPYYLKGSYTQSFYPFGGLAIDELLLIRAEGAARAGDATAAINDINALLSKRWRRGTFPRYGVASAGEALDTVRLERRKELAFRGLRWTDLRRLNKEGANVITLTRILNGTTYTLAPNSLNYTLPIPPDVLSLNASIQQNVRN</sequence>
<gene>
    <name evidence="8" type="ORF">GCM10011511_14410</name>
</gene>
<evidence type="ECO:0000313" key="9">
    <source>
        <dbReference type="Proteomes" id="UP000607559"/>
    </source>
</evidence>
<dbReference type="GO" id="GO:0009279">
    <property type="term" value="C:cell outer membrane"/>
    <property type="evidence" value="ECO:0007669"/>
    <property type="project" value="UniProtKB-SubCell"/>
</dbReference>
<dbReference type="AlphaFoldDB" id="A0A8J2UBL6"/>
<dbReference type="Pfam" id="PF07980">
    <property type="entry name" value="SusD_RagB"/>
    <property type="match status" value="1"/>
</dbReference>
<evidence type="ECO:0000259" key="7">
    <source>
        <dbReference type="Pfam" id="PF14322"/>
    </source>
</evidence>
<dbReference type="Pfam" id="PF14322">
    <property type="entry name" value="SusD-like_3"/>
    <property type="match status" value="1"/>
</dbReference>
<evidence type="ECO:0000313" key="8">
    <source>
        <dbReference type="EMBL" id="GGA92147.1"/>
    </source>
</evidence>
<reference evidence="8" key="1">
    <citation type="journal article" date="2014" name="Int. J. Syst. Evol. Microbiol.">
        <title>Complete genome sequence of Corynebacterium casei LMG S-19264T (=DSM 44701T), isolated from a smear-ripened cheese.</title>
        <authorList>
            <consortium name="US DOE Joint Genome Institute (JGI-PGF)"/>
            <person name="Walter F."/>
            <person name="Albersmeier A."/>
            <person name="Kalinowski J."/>
            <person name="Ruckert C."/>
        </authorList>
    </citation>
    <scope>NUCLEOTIDE SEQUENCE</scope>
    <source>
        <strain evidence="8">CGMCC 1.15448</strain>
    </source>
</reference>
<accession>A0A8J2UBL6</accession>
<comment type="similarity">
    <text evidence="2">Belongs to the SusD family.</text>
</comment>
<dbReference type="EMBL" id="BMJC01000001">
    <property type="protein sequence ID" value="GGA92147.1"/>
    <property type="molecule type" value="Genomic_DNA"/>
</dbReference>
<reference evidence="8" key="2">
    <citation type="submission" date="2020-09" db="EMBL/GenBank/DDBJ databases">
        <authorList>
            <person name="Sun Q."/>
            <person name="Zhou Y."/>
        </authorList>
    </citation>
    <scope>NUCLEOTIDE SEQUENCE</scope>
    <source>
        <strain evidence="8">CGMCC 1.15448</strain>
    </source>
</reference>
<keyword evidence="9" id="KW-1185">Reference proteome</keyword>
<feature type="domain" description="SusD-like N-terminal" evidence="7">
    <location>
        <begin position="30"/>
        <end position="235"/>
    </location>
</feature>
<dbReference type="Gene3D" id="2.20.20.130">
    <property type="match status" value="1"/>
</dbReference>
<evidence type="ECO:0000256" key="5">
    <source>
        <dbReference type="ARBA" id="ARBA00023237"/>
    </source>
</evidence>
<organism evidence="8 9">
    <name type="scientific">Puia dinghuensis</name>
    <dbReference type="NCBI Taxonomy" id="1792502"/>
    <lineage>
        <taxon>Bacteria</taxon>
        <taxon>Pseudomonadati</taxon>
        <taxon>Bacteroidota</taxon>
        <taxon>Chitinophagia</taxon>
        <taxon>Chitinophagales</taxon>
        <taxon>Chitinophagaceae</taxon>
        <taxon>Puia</taxon>
    </lineage>
</organism>
<feature type="domain" description="RagB/SusD" evidence="6">
    <location>
        <begin position="356"/>
        <end position="474"/>
    </location>
</feature>
<evidence type="ECO:0000256" key="3">
    <source>
        <dbReference type="ARBA" id="ARBA00022729"/>
    </source>
</evidence>
<keyword evidence="3" id="KW-0732">Signal</keyword>
<name>A0A8J2UBL6_9BACT</name>
<dbReference type="InterPro" id="IPR012944">
    <property type="entry name" value="SusD_RagB_dom"/>
</dbReference>
<comment type="subcellular location">
    <subcellularLocation>
        <location evidence="1">Cell outer membrane</location>
    </subcellularLocation>
</comment>
<evidence type="ECO:0000256" key="4">
    <source>
        <dbReference type="ARBA" id="ARBA00023136"/>
    </source>
</evidence>
<dbReference type="InterPro" id="IPR033985">
    <property type="entry name" value="SusD-like_N"/>
</dbReference>
<dbReference type="SUPFAM" id="SSF48452">
    <property type="entry name" value="TPR-like"/>
    <property type="match status" value="1"/>
</dbReference>
<dbReference type="Proteomes" id="UP000607559">
    <property type="component" value="Unassembled WGS sequence"/>
</dbReference>
<dbReference type="RefSeq" id="WP_188929980.1">
    <property type="nucleotide sequence ID" value="NZ_BMJC01000001.1"/>
</dbReference>
<evidence type="ECO:0000256" key="2">
    <source>
        <dbReference type="ARBA" id="ARBA00006275"/>
    </source>
</evidence>
<dbReference type="InterPro" id="IPR011990">
    <property type="entry name" value="TPR-like_helical_dom_sf"/>
</dbReference>
<comment type="caution">
    <text evidence="8">The sequence shown here is derived from an EMBL/GenBank/DDBJ whole genome shotgun (WGS) entry which is preliminary data.</text>
</comment>
<proteinExistence type="inferred from homology"/>
<dbReference type="Gene3D" id="1.25.40.900">
    <property type="match status" value="1"/>
</dbReference>